<organism evidence="9 10">
    <name type="scientific">Roseateles aquae</name>
    <dbReference type="NCBI Taxonomy" id="3077235"/>
    <lineage>
        <taxon>Bacteria</taxon>
        <taxon>Pseudomonadati</taxon>
        <taxon>Pseudomonadota</taxon>
        <taxon>Betaproteobacteria</taxon>
        <taxon>Burkholderiales</taxon>
        <taxon>Sphaerotilaceae</taxon>
        <taxon>Roseateles</taxon>
    </lineage>
</organism>
<evidence type="ECO:0000313" key="9">
    <source>
        <dbReference type="EMBL" id="MDT8998120.1"/>
    </source>
</evidence>
<evidence type="ECO:0000256" key="4">
    <source>
        <dbReference type="ARBA" id="ARBA00022801"/>
    </source>
</evidence>
<evidence type="ECO:0000259" key="8">
    <source>
        <dbReference type="Pfam" id="PF01432"/>
    </source>
</evidence>
<dbReference type="RefSeq" id="WP_315648419.1">
    <property type="nucleotide sequence ID" value="NZ_JAVXZY010000001.1"/>
</dbReference>
<dbReference type="EMBL" id="JAVXZY010000001">
    <property type="protein sequence ID" value="MDT8998120.1"/>
    <property type="molecule type" value="Genomic_DNA"/>
</dbReference>
<evidence type="ECO:0000256" key="5">
    <source>
        <dbReference type="ARBA" id="ARBA00022833"/>
    </source>
</evidence>
<dbReference type="InterPro" id="IPR001567">
    <property type="entry name" value="Pept_M3A_M3B_dom"/>
</dbReference>
<evidence type="ECO:0000256" key="6">
    <source>
        <dbReference type="ARBA" id="ARBA00023049"/>
    </source>
</evidence>
<keyword evidence="5 7" id="KW-0862">Zinc</keyword>
<comment type="cofactor">
    <cofactor evidence="7">
        <name>Zn(2+)</name>
        <dbReference type="ChEBI" id="CHEBI:29105"/>
    </cofactor>
    <text evidence="7">Binds 1 zinc ion.</text>
</comment>
<feature type="domain" description="Peptidase M3A/M3B catalytic" evidence="8">
    <location>
        <begin position="7"/>
        <end position="454"/>
    </location>
</feature>
<dbReference type="Proteomes" id="UP001246372">
    <property type="component" value="Unassembled WGS sequence"/>
</dbReference>
<keyword evidence="2 7" id="KW-0645">Protease</keyword>
<dbReference type="Gene3D" id="3.40.390.10">
    <property type="entry name" value="Collagenase (Catalytic Domain)"/>
    <property type="match status" value="1"/>
</dbReference>
<dbReference type="InterPro" id="IPR024077">
    <property type="entry name" value="Neurolysin/TOP_dom2"/>
</dbReference>
<proteinExistence type="inferred from homology"/>
<dbReference type="GO" id="GO:0016787">
    <property type="term" value="F:hydrolase activity"/>
    <property type="evidence" value="ECO:0007669"/>
    <property type="project" value="UniProtKB-KW"/>
</dbReference>
<dbReference type="InterPro" id="IPR024079">
    <property type="entry name" value="MetalloPept_cat_dom_sf"/>
</dbReference>
<comment type="caution">
    <text evidence="9">The sequence shown here is derived from an EMBL/GenBank/DDBJ whole genome shotgun (WGS) entry which is preliminary data.</text>
</comment>
<evidence type="ECO:0000256" key="3">
    <source>
        <dbReference type="ARBA" id="ARBA00022723"/>
    </source>
</evidence>
<sequence length="460" mass="51464">MSFLSFSARRDLREQVWRAWVSRGEQPGATDNRAIVAELLALRQQQAELLGYACYADYALADTMAGSRAAVQALLDQVWEPAKDAAAREAAEIEAQMQGCGHALQAWDWRYYAEQVRQTRYAVNAAELKAYFPLDAMVEALFDCADRLFGLRFELLPEAPSYHPDVKVYQVSDADGSPRGLFLHDNFARTGKRSGAWMNALRWQSRGMEGPGSHSLPIILNTNNFAKPAVGQPALLSFDEARTLFHEFGHGLHGLLSEVEFERLSGTQVLRDFVELPSQIFEHWLSVPEVLKRHARHWQSGEPISDEMLARLKAAERFNQGYDTVRYCASALVDLAAHGVHPTSITDISAFELEAMKAAGLPEAIGLNHRLCHFQHLFSGSSYAAGYYVYLWAEVLDCDAYEAFAALGDPFDPALAEKLRSCILSVGNSREPGQAFRDFRGRDPRVEPMLRERGLLPEPI</sequence>
<accession>A0ABU3P6B3</accession>
<evidence type="ECO:0000256" key="1">
    <source>
        <dbReference type="ARBA" id="ARBA00006040"/>
    </source>
</evidence>
<dbReference type="PANTHER" id="PTHR43660">
    <property type="entry name" value="DIPEPTIDYL CARBOXYPEPTIDASE"/>
    <property type="match status" value="1"/>
</dbReference>
<keyword evidence="3 7" id="KW-0479">Metal-binding</keyword>
<evidence type="ECO:0000313" key="10">
    <source>
        <dbReference type="Proteomes" id="UP001246372"/>
    </source>
</evidence>
<name>A0ABU3P6B3_9BURK</name>
<dbReference type="InterPro" id="IPR045090">
    <property type="entry name" value="Pept_M3A_M3B"/>
</dbReference>
<keyword evidence="4 7" id="KW-0378">Hydrolase</keyword>
<dbReference type="Pfam" id="PF01432">
    <property type="entry name" value="Peptidase_M3"/>
    <property type="match status" value="1"/>
</dbReference>
<dbReference type="EC" id="3.4.24.-" evidence="9"/>
<dbReference type="PANTHER" id="PTHR43660:SF1">
    <property type="entry name" value="DIPEPTIDYL CARBOXYPEPTIDASE"/>
    <property type="match status" value="1"/>
</dbReference>
<evidence type="ECO:0000256" key="7">
    <source>
        <dbReference type="RuleBase" id="RU003435"/>
    </source>
</evidence>
<keyword evidence="10" id="KW-1185">Reference proteome</keyword>
<evidence type="ECO:0000256" key="2">
    <source>
        <dbReference type="ARBA" id="ARBA00022670"/>
    </source>
</evidence>
<keyword evidence="6 7" id="KW-0482">Metalloprotease</keyword>
<dbReference type="SUPFAM" id="SSF55486">
    <property type="entry name" value="Metalloproteases ('zincins'), catalytic domain"/>
    <property type="match status" value="1"/>
</dbReference>
<reference evidence="9" key="1">
    <citation type="submission" date="2023-09" db="EMBL/GenBank/DDBJ databases">
        <title>Paucibacter sp. APW11 Genome sequencing and assembly.</title>
        <authorList>
            <person name="Kim I."/>
        </authorList>
    </citation>
    <scope>NUCLEOTIDE SEQUENCE</scope>
    <source>
        <strain evidence="9">APW11</strain>
    </source>
</reference>
<dbReference type="InterPro" id="IPR034005">
    <property type="entry name" value="M3A_DCP"/>
</dbReference>
<gene>
    <name evidence="9" type="ORF">RQP53_02400</name>
</gene>
<dbReference type="CDD" id="cd06456">
    <property type="entry name" value="M3A_DCP"/>
    <property type="match status" value="1"/>
</dbReference>
<dbReference type="Gene3D" id="1.10.1370.10">
    <property type="entry name" value="Neurolysin, domain 3"/>
    <property type="match status" value="1"/>
</dbReference>
<comment type="similarity">
    <text evidence="1 7">Belongs to the peptidase M3 family.</text>
</comment>
<protein>
    <submittedName>
        <fullName evidence="9">M3 family metallopeptidase</fullName>
        <ecNumber evidence="9">3.4.24.-</ecNumber>
    </submittedName>
</protein>